<feature type="compositionally biased region" description="Basic residues" evidence="1">
    <location>
        <begin position="25"/>
        <end position="34"/>
    </location>
</feature>
<sequence>MESKAEEFSPLPETLEVSVLSSGNTRKKQSVVRKKNLESSIGKKQDRPKGTSNEKNGSVILQSDEFLQRIKETNGQASRNILQK</sequence>
<evidence type="ECO:0000256" key="1">
    <source>
        <dbReference type="SAM" id="MobiDB-lite"/>
    </source>
</evidence>
<protein>
    <submittedName>
        <fullName evidence="2">Uncharacterized protein</fullName>
    </submittedName>
</protein>
<feature type="region of interest" description="Disordered" evidence="1">
    <location>
        <begin position="19"/>
        <end position="60"/>
    </location>
</feature>
<feature type="compositionally biased region" description="Polar residues" evidence="1">
    <location>
        <begin position="50"/>
        <end position="60"/>
    </location>
</feature>
<feature type="compositionally biased region" description="Basic and acidic residues" evidence="1">
    <location>
        <begin position="35"/>
        <end position="49"/>
    </location>
</feature>
<gene>
    <name evidence="2" type="ORF">R1flu_014296</name>
</gene>
<accession>A0ABD1YG17</accession>
<name>A0ABD1YG17_9MARC</name>
<dbReference type="Proteomes" id="UP001605036">
    <property type="component" value="Unassembled WGS sequence"/>
</dbReference>
<proteinExistence type="predicted"/>
<keyword evidence="3" id="KW-1185">Reference proteome</keyword>
<evidence type="ECO:0000313" key="2">
    <source>
        <dbReference type="EMBL" id="KAL2629610.1"/>
    </source>
</evidence>
<organism evidence="2 3">
    <name type="scientific">Riccia fluitans</name>
    <dbReference type="NCBI Taxonomy" id="41844"/>
    <lineage>
        <taxon>Eukaryota</taxon>
        <taxon>Viridiplantae</taxon>
        <taxon>Streptophyta</taxon>
        <taxon>Embryophyta</taxon>
        <taxon>Marchantiophyta</taxon>
        <taxon>Marchantiopsida</taxon>
        <taxon>Marchantiidae</taxon>
        <taxon>Marchantiales</taxon>
        <taxon>Ricciaceae</taxon>
        <taxon>Riccia</taxon>
    </lineage>
</organism>
<dbReference type="EMBL" id="JBHFFA010000004">
    <property type="protein sequence ID" value="KAL2629610.1"/>
    <property type="molecule type" value="Genomic_DNA"/>
</dbReference>
<reference evidence="2 3" key="1">
    <citation type="submission" date="2024-09" db="EMBL/GenBank/DDBJ databases">
        <title>Chromosome-scale assembly of Riccia fluitans.</title>
        <authorList>
            <person name="Paukszto L."/>
            <person name="Sawicki J."/>
            <person name="Karawczyk K."/>
            <person name="Piernik-Szablinska J."/>
            <person name="Szczecinska M."/>
            <person name="Mazdziarz M."/>
        </authorList>
    </citation>
    <scope>NUCLEOTIDE SEQUENCE [LARGE SCALE GENOMIC DNA]</scope>
    <source>
        <strain evidence="2">Rf_01</strain>
        <tissue evidence="2">Aerial parts of the thallus</tissue>
    </source>
</reference>
<evidence type="ECO:0000313" key="3">
    <source>
        <dbReference type="Proteomes" id="UP001605036"/>
    </source>
</evidence>
<dbReference type="AlphaFoldDB" id="A0ABD1YG17"/>
<comment type="caution">
    <text evidence="2">The sequence shown here is derived from an EMBL/GenBank/DDBJ whole genome shotgun (WGS) entry which is preliminary data.</text>
</comment>